<dbReference type="InterPro" id="IPR036890">
    <property type="entry name" value="HATPase_C_sf"/>
</dbReference>
<dbReference type="HOGENOM" id="CLU_315439_0_0_3"/>
<reference evidence="2 3" key="1">
    <citation type="journal article" date="2008" name="Proc. Natl. Acad. Sci. U.S.A.">
        <title>Niche adaptation and genome expansion in the chlorophyll d-producing cyanobacterium Acaryochloris marina.</title>
        <authorList>
            <person name="Swingley W.D."/>
            <person name="Chen M."/>
            <person name="Cheung P.C."/>
            <person name="Conrad A.L."/>
            <person name="Dejesa L.C."/>
            <person name="Hao J."/>
            <person name="Honchak B.M."/>
            <person name="Karbach L.E."/>
            <person name="Kurdoglu A."/>
            <person name="Lahiri S."/>
            <person name="Mastrian S.D."/>
            <person name="Miyashita H."/>
            <person name="Page L."/>
            <person name="Ramakrishna P."/>
            <person name="Satoh S."/>
            <person name="Sattley W.M."/>
            <person name="Shimada Y."/>
            <person name="Taylor H.L."/>
            <person name="Tomo T."/>
            <person name="Tsuchiya T."/>
            <person name="Wang Z.T."/>
            <person name="Raymond J."/>
            <person name="Mimuro M."/>
            <person name="Blankenship R.E."/>
            <person name="Touchman J.W."/>
        </authorList>
    </citation>
    <scope>NUCLEOTIDE SEQUENCE [LARGE SCALE GENOMIC DNA]</scope>
    <source>
        <strain evidence="3">MBIC 11017</strain>
    </source>
</reference>
<dbReference type="OrthoDB" id="567987at2"/>
<evidence type="ECO:0000313" key="2">
    <source>
        <dbReference type="EMBL" id="ABW26126.1"/>
    </source>
</evidence>
<organism evidence="2 3">
    <name type="scientific">Acaryochloris marina (strain MBIC 11017)</name>
    <dbReference type="NCBI Taxonomy" id="329726"/>
    <lineage>
        <taxon>Bacteria</taxon>
        <taxon>Bacillati</taxon>
        <taxon>Cyanobacteriota</taxon>
        <taxon>Cyanophyceae</taxon>
        <taxon>Acaryochloridales</taxon>
        <taxon>Acaryochloridaceae</taxon>
        <taxon>Acaryochloris</taxon>
    </lineage>
</organism>
<feature type="domain" description="GAF" evidence="1">
    <location>
        <begin position="28"/>
        <end position="179"/>
    </location>
</feature>
<dbReference type="Gene3D" id="3.30.450.40">
    <property type="match status" value="3"/>
</dbReference>
<evidence type="ECO:0000313" key="3">
    <source>
        <dbReference type="Proteomes" id="UP000000268"/>
    </source>
</evidence>
<dbReference type="AlphaFoldDB" id="B0C1W0"/>
<dbReference type="SUPFAM" id="SSF55874">
    <property type="entry name" value="ATPase domain of HSP90 chaperone/DNA topoisomerase II/histidine kinase"/>
    <property type="match status" value="1"/>
</dbReference>
<evidence type="ECO:0000259" key="1">
    <source>
        <dbReference type="SMART" id="SM00065"/>
    </source>
</evidence>
<dbReference type="InterPro" id="IPR029016">
    <property type="entry name" value="GAF-like_dom_sf"/>
</dbReference>
<keyword evidence="3" id="KW-1185">Reference proteome</keyword>
<name>B0C1W0_ACAM1</name>
<gene>
    <name evidence="2" type="ordered locus">AM1_1086</name>
</gene>
<dbReference type="EMBL" id="CP000828">
    <property type="protein sequence ID" value="ABW26126.1"/>
    <property type="molecule type" value="Genomic_DNA"/>
</dbReference>
<dbReference type="RefSeq" id="WP_012161680.1">
    <property type="nucleotide sequence ID" value="NC_009925.1"/>
</dbReference>
<dbReference type="Proteomes" id="UP000000268">
    <property type="component" value="Chromosome"/>
</dbReference>
<dbReference type="eggNOG" id="COG2203">
    <property type="taxonomic scope" value="Bacteria"/>
</dbReference>
<feature type="domain" description="GAF" evidence="1">
    <location>
        <begin position="375"/>
        <end position="525"/>
    </location>
</feature>
<dbReference type="SMART" id="SM00065">
    <property type="entry name" value="GAF"/>
    <property type="match status" value="2"/>
</dbReference>
<dbReference type="KEGG" id="amr:AM1_1086"/>
<protein>
    <submittedName>
        <fullName evidence="2">GAF domain protein</fullName>
    </submittedName>
</protein>
<accession>B0C1W0</accession>
<dbReference type="SUPFAM" id="SSF55781">
    <property type="entry name" value="GAF domain-like"/>
    <property type="match status" value="4"/>
</dbReference>
<proteinExistence type="predicted"/>
<sequence length="930" mass="104796">MIQRAGRSSPEQLVRIQTLIEGLLDHDQLESLVDSALTFLKSELDYPLLWIAQYDANQSELIGLSGGLPQADSTAFSQRYPVLPGDLFDQALLTRNPIEVMNLQEEGRVGKWQKLAQRFDIQGAILYPIQYRKECVGILLLGSVHWGRNPRTEESTLLSLLTHSLGAAFNRLSQEAIEPVSTPAQPLAHLINQMSVLTDWDERVNVILKSTQQAIDPTFTGLYWLDLEENNCTLKVTYQPGQGSRLGRARPIKAQVQIAEIEPFCQALSAGQMISVSESQGTVNAKVPLRLMQQTKSRSFLCAPIMGNGHLMGFLSAEGKEPRVWQEQEKNFIQASAQLMGLSAFNPVGDNPIPASSQTQSLMGQFTQLMVESTDWPRTIKKVSEHLCRHLHTQRLLLLSQDEQTGGFRIEYQYHSPKLRPLSESLHPLSDVDRRMLERNIGAISISDLEEDLRFLAWRESLIKQGLRSLLLCRTVANSSTPQTILVLGNHRTRTWKPKEIEFLQEFAQTLGTFEQKQRDYILQQSQLKQYDLAHNGLQTLLKIEDPTQLITSGIELITHIFDGPLAAGILWIPGHTQGKIVSCHATSPEFTIADDEMIQLDQDPLFTELLHSPDQLSNPSESIIKITAKNIAPETRIWLNGPGVTQVLVIPLRSPDSPTPLGAIVLGTSENFRYKTTELQLVQTLVQQLGSRYRYLRETNLLQRQWMSLESLTWYKNRLLETNLSQLSDLQSPPASSQDESIEIQRDSHQAAIASLNTLFKTEDWQLSLAQDSIPLASILRRCMELIEPLVQSRQLWTQIHNLTSNTTLTGTSNKLELVLYELLVGACHRSKPGDRIDIWCRLINAKWVELSITDQGQLHPKFIQDFQSAKTRDLLLPSLLDKGPGRHLNACQSIIELLGGRMEIAQLEDGRILSRLTLPQQMKGNRSN</sequence>
<dbReference type="STRING" id="329726.AM1_1086"/>
<dbReference type="Gene3D" id="3.30.565.10">
    <property type="entry name" value="Histidine kinase-like ATPase, C-terminal domain"/>
    <property type="match status" value="1"/>
</dbReference>
<dbReference type="Pfam" id="PF01590">
    <property type="entry name" value="GAF"/>
    <property type="match status" value="1"/>
</dbReference>
<dbReference type="InterPro" id="IPR003018">
    <property type="entry name" value="GAF"/>
</dbReference>